<keyword evidence="2" id="KW-0472">Membrane</keyword>
<dbReference type="AlphaFoldDB" id="A0A409X2H1"/>
<evidence type="ECO:0000256" key="1">
    <source>
        <dbReference type="SAM" id="MobiDB-lite"/>
    </source>
</evidence>
<keyword evidence="2" id="KW-0812">Transmembrane</keyword>
<protein>
    <submittedName>
        <fullName evidence="3">Uncharacterized protein</fullName>
    </submittedName>
</protein>
<evidence type="ECO:0000313" key="4">
    <source>
        <dbReference type="Proteomes" id="UP000283269"/>
    </source>
</evidence>
<feature type="transmembrane region" description="Helical" evidence="2">
    <location>
        <begin position="189"/>
        <end position="210"/>
    </location>
</feature>
<feature type="transmembrane region" description="Helical" evidence="2">
    <location>
        <begin position="136"/>
        <end position="161"/>
    </location>
</feature>
<name>A0A409X2H1_PSICY</name>
<feature type="transmembrane region" description="Helical" evidence="2">
    <location>
        <begin position="105"/>
        <end position="124"/>
    </location>
</feature>
<dbReference type="Proteomes" id="UP000283269">
    <property type="component" value="Unassembled WGS sequence"/>
</dbReference>
<feature type="transmembrane region" description="Helical" evidence="2">
    <location>
        <begin position="231"/>
        <end position="252"/>
    </location>
</feature>
<accession>A0A409X2H1</accession>
<feature type="transmembrane region" description="Helical" evidence="2">
    <location>
        <begin position="30"/>
        <end position="49"/>
    </location>
</feature>
<feature type="region of interest" description="Disordered" evidence="1">
    <location>
        <begin position="327"/>
        <end position="365"/>
    </location>
</feature>
<gene>
    <name evidence="3" type="ORF">CVT25_004460</name>
</gene>
<keyword evidence="2" id="KW-1133">Transmembrane helix</keyword>
<comment type="caution">
    <text evidence="3">The sequence shown here is derived from an EMBL/GenBank/DDBJ whole genome shotgun (WGS) entry which is preliminary data.</text>
</comment>
<keyword evidence="4" id="KW-1185">Reference proteome</keyword>
<evidence type="ECO:0000313" key="3">
    <source>
        <dbReference type="EMBL" id="PPQ84947.1"/>
    </source>
</evidence>
<dbReference type="OrthoDB" id="3353364at2759"/>
<reference evidence="3 4" key="1">
    <citation type="journal article" date="2018" name="Evol. Lett.">
        <title>Horizontal gene cluster transfer increased hallucinogenic mushroom diversity.</title>
        <authorList>
            <person name="Reynolds H.T."/>
            <person name="Vijayakumar V."/>
            <person name="Gluck-Thaler E."/>
            <person name="Korotkin H.B."/>
            <person name="Matheny P.B."/>
            <person name="Slot J.C."/>
        </authorList>
    </citation>
    <scope>NUCLEOTIDE SEQUENCE [LARGE SCALE GENOMIC DNA]</scope>
    <source>
        <strain evidence="3 4">2631</strain>
    </source>
</reference>
<proteinExistence type="predicted"/>
<feature type="compositionally biased region" description="Polar residues" evidence="1">
    <location>
        <begin position="338"/>
        <end position="365"/>
    </location>
</feature>
<sequence length="365" mass="39692">MSIPSATITGVPPLEIPHDVLVEQKQGQAIMIWTIGAFCIFGWELILCLPREYCADESVLPLDAARLQFSSALYLANRYFGLAKFTFAVTLFSGAWTPATCKQIFYFQPVGGLISTIISQMILGGRVYAIFSQHKVIGLSLLGMLMAEAVVCGIAISKIFLPPPVSGGPASSQPACGVLMGPFGWLVTFWTMPLLFDTVTFLLTAWRAYGLWKTQMNVGSHGIFDIIWRDGLLYFFAIFSMNTVNVVVFLTTPRALRAVNLPATLVLQVVLSCRLVLNLRESHTRSSLSSGQTRTPKWSDSNGIKLRSVALASHGASTSSGEKRIEVHSLLHKAAPSPTDTPEIGSSSSDKNSNPLQETDTWSAA</sequence>
<organism evidence="3 4">
    <name type="scientific">Psilocybe cyanescens</name>
    <dbReference type="NCBI Taxonomy" id="93625"/>
    <lineage>
        <taxon>Eukaryota</taxon>
        <taxon>Fungi</taxon>
        <taxon>Dikarya</taxon>
        <taxon>Basidiomycota</taxon>
        <taxon>Agaricomycotina</taxon>
        <taxon>Agaricomycetes</taxon>
        <taxon>Agaricomycetidae</taxon>
        <taxon>Agaricales</taxon>
        <taxon>Agaricineae</taxon>
        <taxon>Strophariaceae</taxon>
        <taxon>Psilocybe</taxon>
    </lineage>
</organism>
<dbReference type="InParanoid" id="A0A409X2H1"/>
<dbReference type="EMBL" id="NHYD01002781">
    <property type="protein sequence ID" value="PPQ84947.1"/>
    <property type="molecule type" value="Genomic_DNA"/>
</dbReference>
<evidence type="ECO:0000256" key="2">
    <source>
        <dbReference type="SAM" id="Phobius"/>
    </source>
</evidence>
<feature type="transmembrane region" description="Helical" evidence="2">
    <location>
        <begin position="79"/>
        <end position="99"/>
    </location>
</feature>